<organism evidence="2 3">
    <name type="scientific">Dipodomys ordii</name>
    <name type="common">Ord's kangaroo rat</name>
    <dbReference type="NCBI Taxonomy" id="10020"/>
    <lineage>
        <taxon>Eukaryota</taxon>
        <taxon>Metazoa</taxon>
        <taxon>Chordata</taxon>
        <taxon>Craniata</taxon>
        <taxon>Vertebrata</taxon>
        <taxon>Euteleostomi</taxon>
        <taxon>Mammalia</taxon>
        <taxon>Eutheria</taxon>
        <taxon>Euarchontoglires</taxon>
        <taxon>Glires</taxon>
        <taxon>Rodentia</taxon>
        <taxon>Castorimorpha</taxon>
        <taxon>Heteromyidae</taxon>
        <taxon>Dipodomyinae</taxon>
        <taxon>Dipodomys</taxon>
    </lineage>
</organism>
<dbReference type="AlphaFoldDB" id="A0A1S3GR11"/>
<evidence type="ECO:0000256" key="1">
    <source>
        <dbReference type="SAM" id="MobiDB-lite"/>
    </source>
</evidence>
<dbReference type="Pfam" id="PF15382">
    <property type="entry name" value="DUF4609"/>
    <property type="match status" value="1"/>
</dbReference>
<dbReference type="FunCoup" id="A0A1S3GR11">
    <property type="interactions" value="140"/>
</dbReference>
<name>A0A1S3GR11_DIPOR</name>
<dbReference type="GeneID" id="106000401"/>
<feature type="compositionally biased region" description="Polar residues" evidence="1">
    <location>
        <begin position="89"/>
        <end position="98"/>
    </location>
</feature>
<feature type="compositionally biased region" description="Basic and acidic residues" evidence="1">
    <location>
        <begin position="8"/>
        <end position="20"/>
    </location>
</feature>
<evidence type="ECO:0000313" key="2">
    <source>
        <dbReference type="Proteomes" id="UP000081671"/>
    </source>
</evidence>
<keyword evidence="2" id="KW-1185">Reference proteome</keyword>
<protein>
    <submittedName>
        <fullName evidence="3">Spermatogenesis-associated protein 33</fullName>
    </submittedName>
</protein>
<dbReference type="OrthoDB" id="9838277at2759"/>
<dbReference type="PANTHER" id="PTHR38649:SF1">
    <property type="entry name" value="SPERMATOGENESIS-ASSOCIATED PROTEIN 33"/>
    <property type="match status" value="1"/>
</dbReference>
<sequence length="130" mass="14329">MGLSRSKTKLDKGEEDKKELACSVPKSKNKWTKKPSQEAKEAGSLAAGLGSGKHQRPSSSSGEKPDVKQSSRKNTITPQIVITRASKESIVSYSSTGSEEQRTIREQAEWGPYRRHRNPSTIAAYLPDKE</sequence>
<dbReference type="GO" id="GO:0005634">
    <property type="term" value="C:nucleus"/>
    <property type="evidence" value="ECO:0007669"/>
    <property type="project" value="TreeGrafter"/>
</dbReference>
<dbReference type="InterPro" id="IPR027930">
    <property type="entry name" value="DUF4609"/>
</dbReference>
<dbReference type="KEGG" id="dord:106000401"/>
<dbReference type="GO" id="GO:0005737">
    <property type="term" value="C:cytoplasm"/>
    <property type="evidence" value="ECO:0007669"/>
    <property type="project" value="TreeGrafter"/>
</dbReference>
<reference evidence="3" key="1">
    <citation type="submission" date="2025-08" db="UniProtKB">
        <authorList>
            <consortium name="RefSeq"/>
        </authorList>
    </citation>
    <scope>IDENTIFICATION</scope>
    <source>
        <tissue evidence="3">Kidney</tissue>
    </source>
</reference>
<feature type="region of interest" description="Disordered" evidence="1">
    <location>
        <begin position="1"/>
        <end position="116"/>
    </location>
</feature>
<dbReference type="RefSeq" id="XP_012891120.1">
    <property type="nucleotide sequence ID" value="XM_013035666.1"/>
</dbReference>
<dbReference type="CTD" id="124045"/>
<dbReference type="Proteomes" id="UP000081671">
    <property type="component" value="Unplaced"/>
</dbReference>
<dbReference type="PANTHER" id="PTHR38649">
    <property type="entry name" value="SPERMATOGENESIS-ASSOCIATED PROTEIN 33"/>
    <property type="match status" value="1"/>
</dbReference>
<accession>A0A1S3GR11</accession>
<feature type="compositionally biased region" description="Basic and acidic residues" evidence="1">
    <location>
        <begin position="99"/>
        <end position="108"/>
    </location>
</feature>
<dbReference type="InParanoid" id="A0A1S3GR11"/>
<proteinExistence type="predicted"/>
<gene>
    <name evidence="3" type="primary">Spata33</name>
</gene>
<evidence type="ECO:0000313" key="3">
    <source>
        <dbReference type="RefSeq" id="XP_012891120.1"/>
    </source>
</evidence>